<dbReference type="InterPro" id="IPR000387">
    <property type="entry name" value="Tyr_Pase_dom"/>
</dbReference>
<evidence type="ECO:0008006" key="7">
    <source>
        <dbReference type="Google" id="ProtNLM"/>
    </source>
</evidence>
<dbReference type="NCBIfam" id="NF009025">
    <property type="entry name" value="PRK12361.1"/>
    <property type="match status" value="1"/>
</dbReference>
<evidence type="ECO:0000259" key="4">
    <source>
        <dbReference type="PROSITE" id="PS50146"/>
    </source>
</evidence>
<dbReference type="InterPro" id="IPR000340">
    <property type="entry name" value="Dual-sp_phosphatase_cat-dom"/>
</dbReference>
<evidence type="ECO:0000256" key="1">
    <source>
        <dbReference type="SAM" id="Phobius"/>
    </source>
</evidence>
<gene>
    <name evidence="5" type="ORF">GNP35_11145</name>
</gene>
<keyword evidence="1" id="KW-1133">Transmembrane helix</keyword>
<dbReference type="EMBL" id="WOCD01000005">
    <property type="protein sequence ID" value="MUH72989.1"/>
    <property type="molecule type" value="Genomic_DNA"/>
</dbReference>
<proteinExistence type="predicted"/>
<dbReference type="SUPFAM" id="SSF111331">
    <property type="entry name" value="NAD kinase/diacylglycerol kinase-like"/>
    <property type="match status" value="1"/>
</dbReference>
<dbReference type="Proteomes" id="UP000439994">
    <property type="component" value="Unassembled WGS sequence"/>
</dbReference>
<dbReference type="Gene3D" id="3.90.190.10">
    <property type="entry name" value="Protein tyrosine phosphatase superfamily"/>
    <property type="match status" value="1"/>
</dbReference>
<dbReference type="InterPro" id="IPR001206">
    <property type="entry name" value="Diacylglycerol_kinase_cat_dom"/>
</dbReference>
<dbReference type="Pfam" id="PF00782">
    <property type="entry name" value="DSPc"/>
    <property type="match status" value="1"/>
</dbReference>
<dbReference type="InterPro" id="IPR029021">
    <property type="entry name" value="Prot-tyrosine_phosphatase-like"/>
</dbReference>
<feature type="transmembrane region" description="Helical" evidence="1">
    <location>
        <begin position="58"/>
        <end position="78"/>
    </location>
</feature>
<keyword evidence="1" id="KW-0812">Transmembrane</keyword>
<feature type="transmembrane region" description="Helical" evidence="1">
    <location>
        <begin position="24"/>
        <end position="46"/>
    </location>
</feature>
<evidence type="ECO:0000259" key="3">
    <source>
        <dbReference type="PROSITE" id="PS50056"/>
    </source>
</evidence>
<sequence>MYIEYLYGIFGGLLAYLATLTDSIILSILLNWVAISLLVVFVGYMTNQPRIFRKRTDGSIPAVIRVIFLPFMIGVQLYNYAAKSKDAKKDRHYIHHIQDDIYLASRLSAEEALELEEHDVKAVLDVTAEFDALDWSSRFVDMDYLNIPILDHRSPTTEQLRQALNWIDNKRRQNKPVMVHCALGRGRSLFCVAAYLLAKHPEQEVRDVLSNITDIRNQAGLNKKQLKRLIQYREAGLLKLMQPAWLIANPVSGQGKWPKYQLKIQAYLEQKFNLKVVETTEEKSAQDWAKEAVASKTSMVIAAGGDGTLAEVATELTGSDIKFGIIPLGTANALAHTLFGISSKVIPIETAIKHIVSDNTVSMDTAVCNDKTMLLVAAVGIEQKMIHSADRETKNQLGQFAYLYGFWQALNSEGNLDLMVQFDSEPAQNIKTKSLVIANAAPFSTVLAQGDGNPNFHDGLLNITWFDEKNEFIENIADVANLTIAGLSESSAPDSIHTAKAKKITIRSKTPIGYVIDGETFESDHIQILVQPASLNILLDPDTPAAISAKSDGDES</sequence>
<dbReference type="OrthoDB" id="142078at2"/>
<organism evidence="5 6">
    <name type="scientific">Psychrosphaera haliotis</name>
    <dbReference type="NCBI Taxonomy" id="555083"/>
    <lineage>
        <taxon>Bacteria</taxon>
        <taxon>Pseudomonadati</taxon>
        <taxon>Pseudomonadota</taxon>
        <taxon>Gammaproteobacteria</taxon>
        <taxon>Alteromonadales</taxon>
        <taxon>Pseudoalteromonadaceae</taxon>
        <taxon>Psychrosphaera</taxon>
    </lineage>
</organism>
<dbReference type="PROSITE" id="PS50146">
    <property type="entry name" value="DAGK"/>
    <property type="match status" value="1"/>
</dbReference>
<dbReference type="PANTHER" id="PTHR30492:SF0">
    <property type="entry name" value="METHYLGLYOXAL SYNTHASE"/>
    <property type="match status" value="1"/>
</dbReference>
<name>A0A6N8FBT0_9GAMM</name>
<keyword evidence="6" id="KW-1185">Reference proteome</keyword>
<reference evidence="5 6" key="1">
    <citation type="submission" date="2019-11" db="EMBL/GenBank/DDBJ databases">
        <title>P. haliotis isolates from Z. marina roots.</title>
        <authorList>
            <person name="Cohen M."/>
            <person name="Jospin G."/>
            <person name="Eisen J.A."/>
            <person name="Coil D.A."/>
        </authorList>
    </citation>
    <scope>NUCLEOTIDE SEQUENCE [LARGE SCALE GENOMIC DNA]</scope>
    <source>
        <strain evidence="5 6">UCD-MCMsp1aY</strain>
    </source>
</reference>
<dbReference type="SUPFAM" id="SSF52799">
    <property type="entry name" value="(Phosphotyrosine protein) phosphatases II"/>
    <property type="match status" value="1"/>
</dbReference>
<dbReference type="Gene3D" id="2.60.200.40">
    <property type="match status" value="1"/>
</dbReference>
<dbReference type="GO" id="GO:0019242">
    <property type="term" value="P:methylglyoxal biosynthetic process"/>
    <property type="evidence" value="ECO:0007669"/>
    <property type="project" value="InterPro"/>
</dbReference>
<dbReference type="InterPro" id="IPR020422">
    <property type="entry name" value="TYR_PHOSPHATASE_DUAL_dom"/>
</dbReference>
<dbReference type="InterPro" id="IPR004363">
    <property type="entry name" value="Methylgl_synth"/>
</dbReference>
<dbReference type="PROSITE" id="PS50054">
    <property type="entry name" value="TYR_PHOSPHATASE_DUAL"/>
    <property type="match status" value="1"/>
</dbReference>
<feature type="domain" description="Tyrosine-protein phosphatase" evidence="2">
    <location>
        <begin position="93"/>
        <end position="238"/>
    </location>
</feature>
<evidence type="ECO:0000313" key="5">
    <source>
        <dbReference type="EMBL" id="MUH72989.1"/>
    </source>
</evidence>
<dbReference type="GO" id="GO:0008929">
    <property type="term" value="F:methylglyoxal synthase activity"/>
    <property type="evidence" value="ECO:0007669"/>
    <property type="project" value="InterPro"/>
</dbReference>
<dbReference type="AlphaFoldDB" id="A0A6N8FBT0"/>
<evidence type="ECO:0000259" key="2">
    <source>
        <dbReference type="PROSITE" id="PS50054"/>
    </source>
</evidence>
<dbReference type="SMART" id="SM00046">
    <property type="entry name" value="DAGKc"/>
    <property type="match status" value="1"/>
</dbReference>
<dbReference type="RefSeq" id="WP_155696190.1">
    <property type="nucleotide sequence ID" value="NZ_WOCD01000005.1"/>
</dbReference>
<comment type="caution">
    <text evidence="5">The sequence shown here is derived from an EMBL/GenBank/DDBJ whole genome shotgun (WGS) entry which is preliminary data.</text>
</comment>
<dbReference type="Gene3D" id="3.40.50.10330">
    <property type="entry name" value="Probable inorganic polyphosphate/atp-NAD kinase, domain 1"/>
    <property type="match status" value="1"/>
</dbReference>
<dbReference type="GO" id="GO:0005829">
    <property type="term" value="C:cytosol"/>
    <property type="evidence" value="ECO:0007669"/>
    <property type="project" value="TreeGrafter"/>
</dbReference>
<feature type="domain" description="Tyrosine specific protein phosphatases" evidence="3">
    <location>
        <begin position="158"/>
        <end position="227"/>
    </location>
</feature>
<accession>A0A6N8FBT0</accession>
<dbReference type="Pfam" id="PF00781">
    <property type="entry name" value="DAGK_cat"/>
    <property type="match status" value="1"/>
</dbReference>
<dbReference type="PROSITE" id="PS50056">
    <property type="entry name" value="TYR_PHOSPHATASE_2"/>
    <property type="match status" value="1"/>
</dbReference>
<dbReference type="GO" id="GO:0016301">
    <property type="term" value="F:kinase activity"/>
    <property type="evidence" value="ECO:0007669"/>
    <property type="project" value="InterPro"/>
</dbReference>
<keyword evidence="1" id="KW-0472">Membrane</keyword>
<feature type="domain" description="DAGKc" evidence="4">
    <location>
        <begin position="239"/>
        <end position="372"/>
    </location>
</feature>
<evidence type="ECO:0000313" key="6">
    <source>
        <dbReference type="Proteomes" id="UP000439994"/>
    </source>
</evidence>
<dbReference type="SMART" id="SM00195">
    <property type="entry name" value="DSPc"/>
    <property type="match status" value="1"/>
</dbReference>
<protein>
    <recommendedName>
        <fullName evidence="7">Diacylglycerol kinase</fullName>
    </recommendedName>
</protein>
<dbReference type="PANTHER" id="PTHR30492">
    <property type="entry name" value="METHYLGLYOXAL SYNTHASE"/>
    <property type="match status" value="1"/>
</dbReference>
<dbReference type="InterPro" id="IPR016064">
    <property type="entry name" value="NAD/diacylglycerol_kinase_sf"/>
</dbReference>
<dbReference type="InterPro" id="IPR017438">
    <property type="entry name" value="ATP-NAD_kinase_N"/>
</dbReference>